<sequence>MLTQALNMLTPFLEVCSVAVAVARLGPSLVAKALSWSALFLLATQGTAHAASFALTSALQPGQQARPLLVKLPVKPTSTDVVYDALLVFFRGMFPKSIIDAFIFTWGETTVGTEAYEENGKFAAWRLFPYRGPGFMKAIPGFNSYGLISFSLLFGLVLGERCCDDDIIFDILEGFTSALLRINVAPSRYGCARVIVCSTNRGNPCDHH</sequence>
<evidence type="ECO:0000313" key="2">
    <source>
        <dbReference type="Proteomes" id="UP000821865"/>
    </source>
</evidence>
<organism evidence="1 2">
    <name type="scientific">Dermacentor silvarum</name>
    <name type="common">Tick</name>
    <dbReference type="NCBI Taxonomy" id="543639"/>
    <lineage>
        <taxon>Eukaryota</taxon>
        <taxon>Metazoa</taxon>
        <taxon>Ecdysozoa</taxon>
        <taxon>Arthropoda</taxon>
        <taxon>Chelicerata</taxon>
        <taxon>Arachnida</taxon>
        <taxon>Acari</taxon>
        <taxon>Parasitiformes</taxon>
        <taxon>Ixodida</taxon>
        <taxon>Ixodoidea</taxon>
        <taxon>Ixodidae</taxon>
        <taxon>Rhipicephalinae</taxon>
        <taxon>Dermacentor</taxon>
    </lineage>
</organism>
<dbReference type="EMBL" id="CM023471">
    <property type="protein sequence ID" value="KAH7965056.1"/>
    <property type="molecule type" value="Genomic_DNA"/>
</dbReference>
<proteinExistence type="predicted"/>
<protein>
    <submittedName>
        <fullName evidence="1">Uncharacterized protein</fullName>
    </submittedName>
</protein>
<gene>
    <name evidence="1" type="ORF">HPB49_003104</name>
</gene>
<name>A0ACB8DAY6_DERSI</name>
<accession>A0ACB8DAY6</accession>
<reference evidence="1" key="1">
    <citation type="submission" date="2020-05" db="EMBL/GenBank/DDBJ databases">
        <title>Large-scale comparative analyses of tick genomes elucidate their genetic diversity and vector capacities.</title>
        <authorList>
            <person name="Jia N."/>
            <person name="Wang J."/>
            <person name="Shi W."/>
            <person name="Du L."/>
            <person name="Sun Y."/>
            <person name="Zhan W."/>
            <person name="Jiang J."/>
            <person name="Wang Q."/>
            <person name="Zhang B."/>
            <person name="Ji P."/>
            <person name="Sakyi L.B."/>
            <person name="Cui X."/>
            <person name="Yuan T."/>
            <person name="Jiang B."/>
            <person name="Yang W."/>
            <person name="Lam T.T.-Y."/>
            <person name="Chang Q."/>
            <person name="Ding S."/>
            <person name="Wang X."/>
            <person name="Zhu J."/>
            <person name="Ruan X."/>
            <person name="Zhao L."/>
            <person name="Wei J."/>
            <person name="Que T."/>
            <person name="Du C."/>
            <person name="Cheng J."/>
            <person name="Dai P."/>
            <person name="Han X."/>
            <person name="Huang E."/>
            <person name="Gao Y."/>
            <person name="Liu J."/>
            <person name="Shao H."/>
            <person name="Ye R."/>
            <person name="Li L."/>
            <person name="Wei W."/>
            <person name="Wang X."/>
            <person name="Wang C."/>
            <person name="Yang T."/>
            <person name="Huo Q."/>
            <person name="Li W."/>
            <person name="Guo W."/>
            <person name="Chen H."/>
            <person name="Zhou L."/>
            <person name="Ni X."/>
            <person name="Tian J."/>
            <person name="Zhou Y."/>
            <person name="Sheng Y."/>
            <person name="Liu T."/>
            <person name="Pan Y."/>
            <person name="Xia L."/>
            <person name="Li J."/>
            <person name="Zhao F."/>
            <person name="Cao W."/>
        </authorList>
    </citation>
    <scope>NUCLEOTIDE SEQUENCE</scope>
    <source>
        <strain evidence="1">Dsil-2018</strain>
    </source>
</reference>
<comment type="caution">
    <text evidence="1">The sequence shown here is derived from an EMBL/GenBank/DDBJ whole genome shotgun (WGS) entry which is preliminary data.</text>
</comment>
<dbReference type="Proteomes" id="UP000821865">
    <property type="component" value="Chromosome 2"/>
</dbReference>
<keyword evidence="2" id="KW-1185">Reference proteome</keyword>
<evidence type="ECO:0000313" key="1">
    <source>
        <dbReference type="EMBL" id="KAH7965056.1"/>
    </source>
</evidence>